<evidence type="ECO:0000313" key="1">
    <source>
        <dbReference type="EMBL" id="EMB13909.1"/>
    </source>
</evidence>
<dbReference type="RefSeq" id="WP_008661293.1">
    <property type="nucleotide sequence ID" value="NZ_ANMO01000237.1"/>
</dbReference>
<evidence type="ECO:0000313" key="2">
    <source>
        <dbReference type="Proteomes" id="UP000011529"/>
    </source>
</evidence>
<proteinExistence type="predicted"/>
<reference evidence="1" key="1">
    <citation type="submission" date="2012-11" db="EMBL/GenBank/DDBJ databases">
        <title>Permanent draft genomes of Rhodopirellula europaea strain SH398 and 6C.</title>
        <authorList>
            <person name="Richter M."/>
            <person name="Richter-Heitmann T."/>
            <person name="Frank C."/>
            <person name="Harder J."/>
            <person name="Glockner F.O."/>
        </authorList>
    </citation>
    <scope>NUCLEOTIDE SEQUENCE</scope>
    <source>
        <strain evidence="1">6C</strain>
    </source>
</reference>
<dbReference type="AlphaFoldDB" id="M2AV83"/>
<comment type="caution">
    <text evidence="1">The sequence shown here is derived from an EMBL/GenBank/DDBJ whole genome shotgun (WGS) entry which is preliminary data.</text>
</comment>
<accession>M2AV83</accession>
<name>M2AV83_9BACT</name>
<sequence>MTHIEISDQAVKQIETVIGTSDPKAIASVIERMAQNEEAITTAWFENRSEDEIRSSAADCDAAALRVEAGESKPFRQALQEVADNIGVDLNR</sequence>
<dbReference type="EMBL" id="ANMO01000237">
    <property type="protein sequence ID" value="EMB13909.1"/>
    <property type="molecule type" value="Genomic_DNA"/>
</dbReference>
<organism evidence="1 2">
    <name type="scientific">Rhodopirellula europaea 6C</name>
    <dbReference type="NCBI Taxonomy" id="1263867"/>
    <lineage>
        <taxon>Bacteria</taxon>
        <taxon>Pseudomonadati</taxon>
        <taxon>Planctomycetota</taxon>
        <taxon>Planctomycetia</taxon>
        <taxon>Pirellulales</taxon>
        <taxon>Pirellulaceae</taxon>
        <taxon>Rhodopirellula</taxon>
    </lineage>
</organism>
<dbReference type="Proteomes" id="UP000011529">
    <property type="component" value="Unassembled WGS sequence"/>
</dbReference>
<gene>
    <name evidence="1" type="ORF">RE6C_05362</name>
</gene>
<keyword evidence="2" id="KW-1185">Reference proteome</keyword>
<reference evidence="1" key="2">
    <citation type="journal article" date="2013" name="Mar. Genomics">
        <title>Expression of sulfatases in Rhodopirellula baltica and the diversity of sulfatases in the genus Rhodopirellula.</title>
        <authorList>
            <person name="Wegner C.E."/>
            <person name="Richter-Heitmann T."/>
            <person name="Klindworth A."/>
            <person name="Klockow C."/>
            <person name="Richter M."/>
            <person name="Achstetter T."/>
            <person name="Glockner F.O."/>
            <person name="Harder J."/>
        </authorList>
    </citation>
    <scope>NUCLEOTIDE SEQUENCE [LARGE SCALE GENOMIC DNA]</scope>
    <source>
        <strain evidence="1">6C</strain>
    </source>
</reference>
<protein>
    <submittedName>
        <fullName evidence="1">Uncharacterized protein</fullName>
    </submittedName>
</protein>
<dbReference type="PATRIC" id="fig|1263867.3.peg.5742"/>